<dbReference type="AlphaFoldDB" id="A0A1P8UBU4"/>
<organism evidence="3 4">
    <name type="scientific">Microbacterium aurum</name>
    <dbReference type="NCBI Taxonomy" id="36805"/>
    <lineage>
        <taxon>Bacteria</taxon>
        <taxon>Bacillati</taxon>
        <taxon>Actinomycetota</taxon>
        <taxon>Actinomycetes</taxon>
        <taxon>Micrococcales</taxon>
        <taxon>Microbacteriaceae</taxon>
        <taxon>Microbacterium</taxon>
    </lineage>
</organism>
<feature type="region of interest" description="Disordered" evidence="1">
    <location>
        <begin position="1"/>
        <end position="48"/>
    </location>
</feature>
<evidence type="ECO:0000313" key="3">
    <source>
        <dbReference type="EMBL" id="APZ35500.1"/>
    </source>
</evidence>
<accession>A0A1P8UBU4</accession>
<keyword evidence="2" id="KW-0472">Membrane</keyword>
<keyword evidence="2" id="KW-1133">Transmembrane helix</keyword>
<keyword evidence="2" id="KW-0812">Transmembrane</keyword>
<reference evidence="3 4" key="1">
    <citation type="submission" date="2016-12" db="EMBL/GenBank/DDBJ databases">
        <title>Complete genome sequence of Microbacterium aurum KACC 15219.</title>
        <authorList>
            <person name="Jung Y."/>
            <person name="Shin J.-H."/>
            <person name="Lee Y.-J."/>
            <person name="Yi H."/>
            <person name="Bahn Y.-S."/>
            <person name="Kim J.F."/>
            <person name="Lee D.-W."/>
        </authorList>
    </citation>
    <scope>NUCLEOTIDE SEQUENCE [LARGE SCALE GENOMIC DNA]</scope>
    <source>
        <strain evidence="3 4">KACC 15219</strain>
    </source>
</reference>
<evidence type="ECO:0000256" key="2">
    <source>
        <dbReference type="SAM" id="Phobius"/>
    </source>
</evidence>
<dbReference type="OrthoDB" id="5186135at2"/>
<gene>
    <name evidence="3" type="ORF">BOH66_15610</name>
</gene>
<protein>
    <submittedName>
        <fullName evidence="3">Heavy metal transporter</fullName>
    </submittedName>
</protein>
<proteinExistence type="predicted"/>
<feature type="transmembrane region" description="Helical" evidence="2">
    <location>
        <begin position="67"/>
        <end position="90"/>
    </location>
</feature>
<dbReference type="KEGG" id="maur:BOH66_15610"/>
<sequence>MSDAPRRVPPRVPQRVRVSADPSPPRGPGIRRPVTRSVPVPASASPGAFDEADAVYDRALRRSQLRLALGAVAGFVVVVVALTLAVALIPELDRWTLAGVPVSWLLHAFAFYPAIVVFAVLYTRGATRNERRYRALRERE</sequence>
<dbReference type="STRING" id="36805.BOH66_15610"/>
<dbReference type="Proteomes" id="UP000187185">
    <property type="component" value="Chromosome"/>
</dbReference>
<evidence type="ECO:0000313" key="4">
    <source>
        <dbReference type="Proteomes" id="UP000187185"/>
    </source>
</evidence>
<dbReference type="EMBL" id="CP018762">
    <property type="protein sequence ID" value="APZ35500.1"/>
    <property type="molecule type" value="Genomic_DNA"/>
</dbReference>
<dbReference type="RefSeq" id="WP_076691866.1">
    <property type="nucleotide sequence ID" value="NZ_CP018762.1"/>
</dbReference>
<evidence type="ECO:0000256" key="1">
    <source>
        <dbReference type="SAM" id="MobiDB-lite"/>
    </source>
</evidence>
<feature type="transmembrane region" description="Helical" evidence="2">
    <location>
        <begin position="102"/>
        <end position="122"/>
    </location>
</feature>
<keyword evidence="4" id="KW-1185">Reference proteome</keyword>
<name>A0A1P8UBU4_9MICO</name>